<dbReference type="Proteomes" id="UP000183653">
    <property type="component" value="Chromosome I"/>
</dbReference>
<dbReference type="Pfam" id="PF02069">
    <property type="entry name" value="Metallothio_Pro"/>
    <property type="match status" value="1"/>
</dbReference>
<name>A0A1H2DZQ0_9PSED</name>
<evidence type="ECO:0000313" key="3">
    <source>
        <dbReference type="EMBL" id="SDT88380.1"/>
    </source>
</evidence>
<dbReference type="InterPro" id="IPR017854">
    <property type="entry name" value="Metalthion_dom_sf"/>
</dbReference>
<keyword evidence="2" id="KW-0480">Metal-thiolate cluster</keyword>
<proteinExistence type="predicted"/>
<organism evidence="3 4">
    <name type="scientific">Pseudomonas orientalis</name>
    <dbReference type="NCBI Taxonomy" id="76758"/>
    <lineage>
        <taxon>Bacteria</taxon>
        <taxon>Pseudomonadati</taxon>
        <taxon>Pseudomonadota</taxon>
        <taxon>Gammaproteobacteria</taxon>
        <taxon>Pseudomonadales</taxon>
        <taxon>Pseudomonadaceae</taxon>
        <taxon>Pseudomonas</taxon>
    </lineage>
</organism>
<keyword evidence="1" id="KW-0479">Metal-binding</keyword>
<gene>
    <name evidence="3" type="ORF">SAMN04490197_0376</name>
</gene>
<dbReference type="SUPFAM" id="SSF57868">
    <property type="entry name" value="Metallothionein"/>
    <property type="match status" value="1"/>
</dbReference>
<keyword evidence="4" id="KW-1185">Reference proteome</keyword>
<dbReference type="OrthoDB" id="468089at2"/>
<evidence type="ECO:0000313" key="4">
    <source>
        <dbReference type="Proteomes" id="UP000183653"/>
    </source>
</evidence>
<evidence type="ECO:0000256" key="2">
    <source>
        <dbReference type="ARBA" id="ARBA00022851"/>
    </source>
</evidence>
<protein>
    <submittedName>
        <fullName evidence="3">Metallothionein</fullName>
    </submittedName>
</protein>
<sequence length="58" mass="5996">MPDQTCACPHCKCVLGVDAIMKDGKGYCCQGCAEHHLHGEPCAAANDCECAKSAANAN</sequence>
<accession>A0A1H2DZQ0</accession>
<evidence type="ECO:0000256" key="1">
    <source>
        <dbReference type="ARBA" id="ARBA00022723"/>
    </source>
</evidence>
<dbReference type="GO" id="GO:0046872">
    <property type="term" value="F:metal ion binding"/>
    <property type="evidence" value="ECO:0007669"/>
    <property type="project" value="UniProtKB-KW"/>
</dbReference>
<reference evidence="3 4" key="1">
    <citation type="submission" date="2016-10" db="EMBL/GenBank/DDBJ databases">
        <authorList>
            <person name="Varghese N."/>
            <person name="Submissions S."/>
        </authorList>
    </citation>
    <scope>NUCLEOTIDE SEQUENCE [LARGE SCALE GENOMIC DNA]</scope>
    <source>
        <strain evidence="3 4">BS2775</strain>
    </source>
</reference>
<dbReference type="AlphaFoldDB" id="A0A1H2DZQ0"/>
<dbReference type="RefSeq" id="WP_057722022.1">
    <property type="nucleotide sequence ID" value="NZ_JYLM01000002.1"/>
</dbReference>
<dbReference type="EMBL" id="LT629782">
    <property type="protein sequence ID" value="SDT88380.1"/>
    <property type="molecule type" value="Genomic_DNA"/>
</dbReference>
<dbReference type="Gene3D" id="2.30.170.10">
    <property type="match status" value="1"/>
</dbReference>
<dbReference type="InterPro" id="IPR000518">
    <property type="entry name" value="Metalthion_fam14_prok"/>
</dbReference>